<proteinExistence type="predicted"/>
<evidence type="ECO:0000256" key="1">
    <source>
        <dbReference type="SAM" id="SignalP"/>
    </source>
</evidence>
<dbReference type="KEGG" id="amr:AM1_5095"/>
<evidence type="ECO:0000313" key="3">
    <source>
        <dbReference type="EMBL" id="ABW30059.1"/>
    </source>
</evidence>
<dbReference type="OrthoDB" id="9759810at2"/>
<evidence type="ECO:0000259" key="2">
    <source>
        <dbReference type="PROSITE" id="PS51272"/>
    </source>
</evidence>
<feature type="signal peptide" evidence="1">
    <location>
        <begin position="1"/>
        <end position="21"/>
    </location>
</feature>
<dbReference type="STRING" id="329726.AM1_5095"/>
<dbReference type="PANTHER" id="PTHR43308:SF5">
    <property type="entry name" value="S-LAYER PROTEIN _ PEPTIDOGLYCAN ENDO-BETA-N-ACETYLGLUCOSAMINIDASE"/>
    <property type="match status" value="1"/>
</dbReference>
<keyword evidence="4" id="KW-1185">Reference proteome</keyword>
<gene>
    <name evidence="3" type="ordered locus">AM1_5095</name>
</gene>
<dbReference type="EMBL" id="CP000828">
    <property type="protein sequence ID" value="ABW30059.1"/>
    <property type="molecule type" value="Genomic_DNA"/>
</dbReference>
<dbReference type="HOGENOM" id="CLU_031608_0_0_3"/>
<dbReference type="PANTHER" id="PTHR43308">
    <property type="entry name" value="OUTER MEMBRANE PROTEIN ALPHA-RELATED"/>
    <property type="match status" value="1"/>
</dbReference>
<dbReference type="InterPro" id="IPR051465">
    <property type="entry name" value="Cell_Envelope_Struct_Comp"/>
</dbReference>
<name>B0C782_ACAM1</name>
<feature type="domain" description="SLH" evidence="2">
    <location>
        <begin position="93"/>
        <end position="152"/>
    </location>
</feature>
<organism evidence="3 4">
    <name type="scientific">Acaryochloris marina (strain MBIC 11017)</name>
    <dbReference type="NCBI Taxonomy" id="329726"/>
    <lineage>
        <taxon>Bacteria</taxon>
        <taxon>Bacillati</taxon>
        <taxon>Cyanobacteriota</taxon>
        <taxon>Cyanophyceae</taxon>
        <taxon>Acaryochloridales</taxon>
        <taxon>Acaryochloridaceae</taxon>
        <taxon>Acaryochloris</taxon>
    </lineage>
</organism>
<keyword evidence="1" id="KW-0732">Signal</keyword>
<dbReference type="eggNOG" id="COG2948">
    <property type="taxonomic scope" value="Bacteria"/>
</dbReference>
<evidence type="ECO:0000313" key="4">
    <source>
        <dbReference type="Proteomes" id="UP000000268"/>
    </source>
</evidence>
<dbReference type="Proteomes" id="UP000000268">
    <property type="component" value="Chromosome"/>
</dbReference>
<accession>B0C782</accession>
<feature type="domain" description="SLH" evidence="2">
    <location>
        <begin position="154"/>
        <end position="218"/>
    </location>
</feature>
<sequence>MFSAPQHAVAVACLTSVIAVAPVPMRSAFAQSQFTDVSSNWAQPFIDTLAQKNIISGFPDGSFRPDQPVTRAQFAAIVRQAFKSPATRLSRPFKDVSYAYWASPAIDYAYTTGFLSGYTNGSFQPDQEIPKVQALVAIASGLKIQPVGSVDSTLLRFYDAAQIPNYAKPGVAAATQRNIPVNYPNAATLNPNQQATRADIAAYIYQALVSQGRLAPIGSNFPASQYIVQGGSLPATPSEAGTGTLAVGTELPVQLEGAEPGANLVMTVGENVETTFVVAEDVVNTRQQVVIPEGSKIVGRFQPFEVNKTLGTQFTASKLMIGNTPYTVNASSVPIAARKKSSLSIADLTGSITTLAASAALDSAISGNVRFGSLVPGIIQTGQTIGKQVIGKSDTSDEVILVEPDLMGLKLNADFEFLPGSTTAFVDPNSANLYQVDSGTKVDLAAQTDNARYVMVPGETVPVELKTGRSIYNRQNEVLVPEGSLIRGQIVPMTVNGKEGAQFVANEIVIGTQTYPITAASAGISPSSLQSLSPADFQGNVIASPEASQSLRGVSSTGEQQSGGLLGLGSLIGGSGSGKKVILFNPTSVQMEFRAPLSLNNFNN</sequence>
<dbReference type="Pfam" id="PF00395">
    <property type="entry name" value="SLH"/>
    <property type="match status" value="3"/>
</dbReference>
<reference evidence="3 4" key="1">
    <citation type="journal article" date="2008" name="Proc. Natl. Acad. Sci. U.S.A.">
        <title>Niche adaptation and genome expansion in the chlorophyll d-producing cyanobacterium Acaryochloris marina.</title>
        <authorList>
            <person name="Swingley W.D."/>
            <person name="Chen M."/>
            <person name="Cheung P.C."/>
            <person name="Conrad A.L."/>
            <person name="Dejesa L.C."/>
            <person name="Hao J."/>
            <person name="Honchak B.M."/>
            <person name="Karbach L.E."/>
            <person name="Kurdoglu A."/>
            <person name="Lahiri S."/>
            <person name="Mastrian S.D."/>
            <person name="Miyashita H."/>
            <person name="Page L."/>
            <person name="Ramakrishna P."/>
            <person name="Satoh S."/>
            <person name="Sattley W.M."/>
            <person name="Shimada Y."/>
            <person name="Taylor H.L."/>
            <person name="Tomo T."/>
            <person name="Tsuchiya T."/>
            <person name="Wang Z.T."/>
            <person name="Raymond J."/>
            <person name="Mimuro M."/>
            <person name="Blankenship R.E."/>
            <person name="Touchman J.W."/>
        </authorList>
    </citation>
    <scope>NUCLEOTIDE SEQUENCE [LARGE SCALE GENOMIC DNA]</scope>
    <source>
        <strain evidence="4">MBIC 11017</strain>
    </source>
</reference>
<feature type="domain" description="SLH" evidence="2">
    <location>
        <begin position="29"/>
        <end position="92"/>
    </location>
</feature>
<dbReference type="RefSeq" id="WP_012165328.1">
    <property type="nucleotide sequence ID" value="NC_009925.1"/>
</dbReference>
<dbReference type="AlphaFoldDB" id="B0C782"/>
<dbReference type="InterPro" id="IPR001119">
    <property type="entry name" value="SLH_dom"/>
</dbReference>
<protein>
    <recommendedName>
        <fullName evidence="2">SLH domain-containing protein</fullName>
    </recommendedName>
</protein>
<dbReference type="PROSITE" id="PS51272">
    <property type="entry name" value="SLH"/>
    <property type="match status" value="3"/>
</dbReference>
<feature type="chain" id="PRO_5002748498" description="SLH domain-containing protein" evidence="1">
    <location>
        <begin position="22"/>
        <end position="604"/>
    </location>
</feature>